<feature type="transmembrane region" description="Helical" evidence="2">
    <location>
        <begin position="34"/>
        <end position="53"/>
    </location>
</feature>
<dbReference type="InParanoid" id="A0A2V0P2K8"/>
<dbReference type="SUPFAM" id="SSF51338">
    <property type="entry name" value="Composite domain of metallo-dependent hydrolases"/>
    <property type="match status" value="1"/>
</dbReference>
<dbReference type="GO" id="GO:0016810">
    <property type="term" value="F:hydrolase activity, acting on carbon-nitrogen (but not peptide) bonds"/>
    <property type="evidence" value="ECO:0007669"/>
    <property type="project" value="InterPro"/>
</dbReference>
<evidence type="ECO:0000313" key="5">
    <source>
        <dbReference type="Proteomes" id="UP000247498"/>
    </source>
</evidence>
<dbReference type="PANTHER" id="PTHR22642:SF2">
    <property type="entry name" value="PROTEIN LONG AFTER FAR-RED 3"/>
    <property type="match status" value="1"/>
</dbReference>
<keyword evidence="2" id="KW-0472">Membrane</keyword>
<dbReference type="InterPro" id="IPR032466">
    <property type="entry name" value="Metal_Hydrolase"/>
</dbReference>
<organism evidence="4 5">
    <name type="scientific">Raphidocelis subcapitata</name>
    <dbReference type="NCBI Taxonomy" id="307507"/>
    <lineage>
        <taxon>Eukaryota</taxon>
        <taxon>Viridiplantae</taxon>
        <taxon>Chlorophyta</taxon>
        <taxon>core chlorophytes</taxon>
        <taxon>Chlorophyceae</taxon>
        <taxon>CS clade</taxon>
        <taxon>Sphaeropleales</taxon>
        <taxon>Selenastraceae</taxon>
        <taxon>Raphidocelis</taxon>
    </lineage>
</organism>
<feature type="region of interest" description="Disordered" evidence="1">
    <location>
        <begin position="1"/>
        <end position="31"/>
    </location>
</feature>
<gene>
    <name evidence="4" type="ORF">Rsub_04177</name>
</gene>
<dbReference type="OrthoDB" id="3501663at2759"/>
<dbReference type="EMBL" id="BDRX01000024">
    <property type="protein sequence ID" value="GBF91437.1"/>
    <property type="molecule type" value="Genomic_DNA"/>
</dbReference>
<evidence type="ECO:0000256" key="1">
    <source>
        <dbReference type="SAM" id="MobiDB-lite"/>
    </source>
</evidence>
<dbReference type="Proteomes" id="UP000247498">
    <property type="component" value="Unassembled WGS sequence"/>
</dbReference>
<feature type="region of interest" description="Disordered" evidence="1">
    <location>
        <begin position="271"/>
        <end position="291"/>
    </location>
</feature>
<evidence type="ECO:0000256" key="2">
    <source>
        <dbReference type="SAM" id="Phobius"/>
    </source>
</evidence>
<feature type="domain" description="Amidohydrolase 3" evidence="3">
    <location>
        <begin position="162"/>
        <end position="668"/>
    </location>
</feature>
<accession>A0A2V0P2K8</accession>
<dbReference type="Pfam" id="PF07969">
    <property type="entry name" value="Amidohydro_3"/>
    <property type="match status" value="1"/>
</dbReference>
<dbReference type="PANTHER" id="PTHR22642">
    <property type="entry name" value="IMIDAZOLONEPROPIONASE"/>
    <property type="match status" value="1"/>
</dbReference>
<dbReference type="Gene3D" id="3.10.310.70">
    <property type="match status" value="1"/>
</dbReference>
<dbReference type="Gene3D" id="3.20.20.140">
    <property type="entry name" value="Metal-dependent hydrolases"/>
    <property type="match status" value="1"/>
</dbReference>
<sequence length="682" mass="69335">MKAAPAPEAATMPAAADAGGPQPRRRRRRDATSTALLALSAAAALAAVFWPQLSPHLLRAAQSASRGGGVVDADGRPACPLGYTSANAAGAELPQGHPPVPGAAAAPARAPYPGQPRGARVWLRGDIWTGDEARPRARSMAVDRLTGEILQLDGEPEGHGEEVVDLGGAFVMPGIVDSHTHFIPAGLSLSAVDLRRAASREEFERAVAAAAERLGPDEWLLGGFWDDNLWGGELPDASWLDAASAGRPALLQRMDSHMALANTAALARAGVDASTPDPPDGAVDRGPGGAPTGVLREGAMRLVSRAVPPPSAGARRAAALAAAAYALERGVTSVVDFGRSPFAEQGASWSDLEEVYDHLAAEGKLPLRVYAFVPLEQWGAIATRVAAAGYAHPSGRLFVGGVKAFADGSLGSRTALMHEPYADAPSEAGARMIDLDRLAREAAAADAAGLQVAVHAIGDRAVDDVLSVFEAVAASKAGAARPRGAPGGAAPWRALRMEHAQHISGPRAAARFGALAASAVPVANPQHLATDAPMLDGRLGPARATPERAFAWPLLSAAGARVAAGSDWPVVDVAPLEGVAAAAARAEQLRARGGGSDGGGGDAEAAARDALLMHTAASADAAFVMGRLVGRLVPGRRADFAVLSASPLELGARADAARVLKTFVDGRCAWGCGGSGAAAAAV</sequence>
<keyword evidence="2" id="KW-0812">Transmembrane</keyword>
<reference evidence="4 5" key="1">
    <citation type="journal article" date="2018" name="Sci. Rep.">
        <title>Raphidocelis subcapitata (=Pseudokirchneriella subcapitata) provides an insight into genome evolution and environmental adaptations in the Sphaeropleales.</title>
        <authorList>
            <person name="Suzuki S."/>
            <person name="Yamaguchi H."/>
            <person name="Nakajima N."/>
            <person name="Kawachi M."/>
        </authorList>
    </citation>
    <scope>NUCLEOTIDE SEQUENCE [LARGE SCALE GENOMIC DNA]</scope>
    <source>
        <strain evidence="4 5">NIES-35</strain>
    </source>
</reference>
<dbReference type="SUPFAM" id="SSF51556">
    <property type="entry name" value="Metallo-dependent hydrolases"/>
    <property type="match status" value="1"/>
</dbReference>
<dbReference type="InterPro" id="IPR011059">
    <property type="entry name" value="Metal-dep_hydrolase_composite"/>
</dbReference>
<dbReference type="Gene3D" id="2.30.40.10">
    <property type="entry name" value="Urease, subunit C, domain 1"/>
    <property type="match status" value="1"/>
</dbReference>
<dbReference type="InterPro" id="IPR013108">
    <property type="entry name" value="Amidohydro_3"/>
</dbReference>
<evidence type="ECO:0000313" key="4">
    <source>
        <dbReference type="EMBL" id="GBF91437.1"/>
    </source>
</evidence>
<evidence type="ECO:0000259" key="3">
    <source>
        <dbReference type="Pfam" id="PF07969"/>
    </source>
</evidence>
<dbReference type="STRING" id="307507.A0A2V0P2K8"/>
<proteinExistence type="predicted"/>
<comment type="caution">
    <text evidence="4">The sequence shown here is derived from an EMBL/GenBank/DDBJ whole genome shotgun (WGS) entry which is preliminary data.</text>
</comment>
<protein>
    <recommendedName>
        <fullName evidence="3">Amidohydrolase 3 domain-containing protein</fullName>
    </recommendedName>
</protein>
<dbReference type="FunCoup" id="A0A2V0P2K8">
    <property type="interactions" value="131"/>
</dbReference>
<feature type="compositionally biased region" description="Low complexity" evidence="1">
    <location>
        <begin position="1"/>
        <end position="22"/>
    </location>
</feature>
<dbReference type="AlphaFoldDB" id="A0A2V0P2K8"/>
<keyword evidence="5" id="KW-1185">Reference proteome</keyword>
<name>A0A2V0P2K8_9CHLO</name>
<keyword evidence="2" id="KW-1133">Transmembrane helix</keyword>